<evidence type="ECO:0000313" key="14">
    <source>
        <dbReference type="EMBL" id="VUD69889.1"/>
    </source>
</evidence>
<sequence>MSPSPSTSPQPSGSLPAETSRGPGARDRAGAALDRIATRLPAIRPRDLSPRALSARMRTLADTRQDQEFLPAHLEILETPASPLATAFTWTICAMFTCALLWSVLASLDIFAVASGRVQPSGRSKVLQPFETSKVQAIAVHNGDRVKAGDLLIDLDATEQAADLAARENELAALSAQIARRTATIAAIRSDSKEAEPDYAPETAPAVRLRESAAMTSELNQHYATRAALESQLTEKTAQEERFTGSIEARERLKTVLRERADMRETLVARSAGTRAAVIDALQQVEQVSAELAYDRGQLVEARAAAASLQRRIEQLTSETIAKQAQALTETAQKVDGLRQDVVKARLRRERMQLRAPIDGTVQQLAVTTVGQVVTPGQPLLVLVPSAGTVEIEALVLNKDIGFVTAGQTVTVKVDSFPFTRYGTAEGRVVRISRDAIDERDAGGSTDALSVARSQGTNGVIGAPRTQNLVFPVTIEVMRNDIVSEGKPVALTPGMTVQAEIHTGTRRVIDYVLTPIRETTASAGHER</sequence>
<evidence type="ECO:0000256" key="6">
    <source>
        <dbReference type="ARBA" id="ARBA00022692"/>
    </source>
</evidence>
<evidence type="ECO:0000256" key="9">
    <source>
        <dbReference type="RuleBase" id="RU365093"/>
    </source>
</evidence>
<keyword evidence="8" id="KW-0472">Membrane</keyword>
<dbReference type="InterPro" id="IPR010129">
    <property type="entry name" value="T1SS_HlyD"/>
</dbReference>
<feature type="compositionally biased region" description="Low complexity" evidence="11">
    <location>
        <begin position="1"/>
        <end position="16"/>
    </location>
</feature>
<keyword evidence="4 9" id="KW-1003">Cell membrane</keyword>
<dbReference type="PRINTS" id="PR01490">
    <property type="entry name" value="RTXTOXIND"/>
</dbReference>
<dbReference type="OrthoDB" id="9810980at2"/>
<evidence type="ECO:0000256" key="1">
    <source>
        <dbReference type="ARBA" id="ARBA00004377"/>
    </source>
</evidence>
<feature type="region of interest" description="Disordered" evidence="11">
    <location>
        <begin position="1"/>
        <end position="29"/>
    </location>
</feature>
<evidence type="ECO:0000256" key="4">
    <source>
        <dbReference type="ARBA" id="ARBA00022475"/>
    </source>
</evidence>
<evidence type="ECO:0000256" key="10">
    <source>
        <dbReference type="SAM" id="Coils"/>
    </source>
</evidence>
<organism evidence="14 15">
    <name type="scientific">Methylobacterium symbioticum</name>
    <dbReference type="NCBI Taxonomy" id="2584084"/>
    <lineage>
        <taxon>Bacteria</taxon>
        <taxon>Pseudomonadati</taxon>
        <taxon>Pseudomonadota</taxon>
        <taxon>Alphaproteobacteria</taxon>
        <taxon>Hyphomicrobiales</taxon>
        <taxon>Methylobacteriaceae</taxon>
        <taxon>Methylobacterium</taxon>
    </lineage>
</organism>
<protein>
    <recommendedName>
        <fullName evidence="9">Membrane fusion protein (MFP) family protein</fullName>
    </recommendedName>
</protein>
<evidence type="ECO:0000259" key="13">
    <source>
        <dbReference type="Pfam" id="PF26002"/>
    </source>
</evidence>
<feature type="coiled-coil region" evidence="10">
    <location>
        <begin position="299"/>
        <end position="326"/>
    </location>
</feature>
<keyword evidence="10" id="KW-0175">Coiled coil</keyword>
<dbReference type="GO" id="GO:0009306">
    <property type="term" value="P:protein secretion"/>
    <property type="evidence" value="ECO:0007669"/>
    <property type="project" value="InterPro"/>
</dbReference>
<gene>
    <name evidence="14" type="primary">hlyD</name>
    <name evidence="14" type="ORF">MET9862_00449</name>
</gene>
<dbReference type="PROSITE" id="PS00543">
    <property type="entry name" value="HLYD_FAMILY"/>
    <property type="match status" value="1"/>
</dbReference>
<accession>A0A509E8R8</accession>
<comment type="subcellular location">
    <subcellularLocation>
        <location evidence="1 9">Cell inner membrane</location>
        <topology evidence="1 9">Single-pass membrane protein</topology>
    </subcellularLocation>
</comment>
<evidence type="ECO:0000256" key="8">
    <source>
        <dbReference type="ARBA" id="ARBA00023136"/>
    </source>
</evidence>
<evidence type="ECO:0000313" key="15">
    <source>
        <dbReference type="Proteomes" id="UP000410984"/>
    </source>
</evidence>
<keyword evidence="5 9" id="KW-0997">Cell inner membrane</keyword>
<dbReference type="Gene3D" id="2.40.50.100">
    <property type="match status" value="1"/>
</dbReference>
<keyword evidence="3 9" id="KW-0813">Transport</keyword>
<keyword evidence="15" id="KW-1185">Reference proteome</keyword>
<dbReference type="AlphaFoldDB" id="A0A509E8R8"/>
<name>A0A509E8R8_9HYPH</name>
<dbReference type="Pfam" id="PF25917">
    <property type="entry name" value="BSH_RND"/>
    <property type="match status" value="1"/>
</dbReference>
<dbReference type="Gene3D" id="2.40.30.170">
    <property type="match status" value="1"/>
</dbReference>
<dbReference type="RefSeq" id="WP_142581481.1">
    <property type="nucleotide sequence ID" value="NZ_CABFPH010000003.1"/>
</dbReference>
<evidence type="ECO:0000256" key="11">
    <source>
        <dbReference type="SAM" id="MobiDB-lite"/>
    </source>
</evidence>
<dbReference type="InterPro" id="IPR050739">
    <property type="entry name" value="MFP"/>
</dbReference>
<reference evidence="14 15" key="1">
    <citation type="submission" date="2019-06" db="EMBL/GenBank/DDBJ databases">
        <authorList>
            <person name="Rodrigo-Torres L."/>
            <person name="Arahal R. D."/>
            <person name="Lucena T."/>
        </authorList>
    </citation>
    <scope>NUCLEOTIDE SEQUENCE [LARGE SCALE GENOMIC DNA]</scope>
    <source>
        <strain evidence="14 15">SB0023/3</strain>
    </source>
</reference>
<dbReference type="InterPro" id="IPR058625">
    <property type="entry name" value="MdtA-like_BSH"/>
</dbReference>
<dbReference type="Pfam" id="PF26002">
    <property type="entry name" value="Beta-barrel_AprE"/>
    <property type="match status" value="1"/>
</dbReference>
<evidence type="ECO:0000256" key="7">
    <source>
        <dbReference type="ARBA" id="ARBA00022989"/>
    </source>
</evidence>
<feature type="domain" description="Multidrug resistance protein MdtA-like barrel-sandwich hybrid" evidence="12">
    <location>
        <begin position="136"/>
        <end position="383"/>
    </location>
</feature>
<evidence type="ECO:0000256" key="2">
    <source>
        <dbReference type="ARBA" id="ARBA00009477"/>
    </source>
</evidence>
<dbReference type="PANTHER" id="PTHR30386:SF27">
    <property type="entry name" value="MEMBRANE FUSION PROTEIN (MFP) FAMILY PROTEIN"/>
    <property type="match status" value="1"/>
</dbReference>
<dbReference type="NCBIfam" id="TIGR01843">
    <property type="entry name" value="type_I_hlyD"/>
    <property type="match status" value="1"/>
</dbReference>
<evidence type="ECO:0000256" key="5">
    <source>
        <dbReference type="ARBA" id="ARBA00022519"/>
    </source>
</evidence>
<keyword evidence="6" id="KW-0812">Transmembrane</keyword>
<evidence type="ECO:0000259" key="12">
    <source>
        <dbReference type="Pfam" id="PF25917"/>
    </source>
</evidence>
<dbReference type="InterPro" id="IPR006144">
    <property type="entry name" value="Secretion_HlyD_CS"/>
</dbReference>
<comment type="similarity">
    <text evidence="2 9">Belongs to the membrane fusion protein (MFP) (TC 8.A.1) family.</text>
</comment>
<dbReference type="PANTHER" id="PTHR30386">
    <property type="entry name" value="MEMBRANE FUSION SUBUNIT OF EMRAB-TOLC MULTIDRUG EFFLUX PUMP"/>
    <property type="match status" value="1"/>
</dbReference>
<evidence type="ECO:0000256" key="3">
    <source>
        <dbReference type="ARBA" id="ARBA00022448"/>
    </source>
</evidence>
<feature type="domain" description="AprE-like beta-barrel" evidence="13">
    <location>
        <begin position="392"/>
        <end position="442"/>
    </location>
</feature>
<dbReference type="InterPro" id="IPR058982">
    <property type="entry name" value="Beta-barrel_AprE"/>
</dbReference>
<proteinExistence type="inferred from homology"/>
<dbReference type="Proteomes" id="UP000410984">
    <property type="component" value="Unassembled WGS sequence"/>
</dbReference>
<dbReference type="EMBL" id="CABFPH010000003">
    <property type="protein sequence ID" value="VUD69889.1"/>
    <property type="molecule type" value="Genomic_DNA"/>
</dbReference>
<dbReference type="GO" id="GO:0005886">
    <property type="term" value="C:plasma membrane"/>
    <property type="evidence" value="ECO:0007669"/>
    <property type="project" value="UniProtKB-SubCell"/>
</dbReference>
<keyword evidence="7" id="KW-1133">Transmembrane helix</keyword>